<protein>
    <submittedName>
        <fullName evidence="2">Bifunctional nuclease family protein</fullName>
    </submittedName>
</protein>
<dbReference type="PANTHER" id="PTHR15160:SF1">
    <property type="entry name" value="VON HIPPEL-LINDAU DISEASE TUMOR SUPPRESSOR"/>
    <property type="match status" value="1"/>
</dbReference>
<dbReference type="Gene3D" id="3.10.690.10">
    <property type="entry name" value="Bifunctional nuclease domain"/>
    <property type="match status" value="1"/>
</dbReference>
<sequence>MAKEMKISGLAIDPVSSVPIVILKDKEEKSTVPIWIGLLEASAIATVLEDIKFSRPMTHDLFKNVMNTLDVKIEKIVVNDLKDNTYYAKIYLSSGGKGFEIDSRPSDAIAIALRTEAKIFMEESVIEKSRKIDLTRPEDLHSEEAKKKWAEILDNLDPDDFGKYKM</sequence>
<dbReference type="PANTHER" id="PTHR15160">
    <property type="entry name" value="VON HIPPEL-LINDAU PROTEIN"/>
    <property type="match status" value="1"/>
</dbReference>
<name>A0A9D8PP01_9DELT</name>
<dbReference type="Pfam" id="PF02577">
    <property type="entry name" value="BFN_dom"/>
    <property type="match status" value="1"/>
</dbReference>
<evidence type="ECO:0000313" key="3">
    <source>
        <dbReference type="Proteomes" id="UP000809273"/>
    </source>
</evidence>
<reference evidence="2" key="1">
    <citation type="journal article" date="2021" name="Environ. Microbiol.">
        <title>Genomic characterization of three novel Desulfobacterota classes expand the metabolic and phylogenetic diversity of the phylum.</title>
        <authorList>
            <person name="Murphy C.L."/>
            <person name="Biggerstaff J."/>
            <person name="Eichhorn A."/>
            <person name="Ewing E."/>
            <person name="Shahan R."/>
            <person name="Soriano D."/>
            <person name="Stewart S."/>
            <person name="VanMol K."/>
            <person name="Walker R."/>
            <person name="Walters P."/>
            <person name="Elshahed M.S."/>
            <person name="Youssef N.H."/>
        </authorList>
    </citation>
    <scope>NUCLEOTIDE SEQUENCE</scope>
    <source>
        <strain evidence="2">Zod_Metabat.24</strain>
    </source>
</reference>
<dbReference type="GO" id="GO:0004518">
    <property type="term" value="F:nuclease activity"/>
    <property type="evidence" value="ECO:0007669"/>
    <property type="project" value="InterPro"/>
</dbReference>
<dbReference type="SUPFAM" id="SSF103256">
    <property type="entry name" value="Hypothetical protein TM0160"/>
    <property type="match status" value="1"/>
</dbReference>
<reference evidence="2" key="2">
    <citation type="submission" date="2021-01" db="EMBL/GenBank/DDBJ databases">
        <authorList>
            <person name="Hahn C.R."/>
            <person name="Youssef N.H."/>
            <person name="Elshahed M."/>
        </authorList>
    </citation>
    <scope>NUCLEOTIDE SEQUENCE</scope>
    <source>
        <strain evidence="2">Zod_Metabat.24</strain>
    </source>
</reference>
<comment type="caution">
    <text evidence="2">The sequence shown here is derived from an EMBL/GenBank/DDBJ whole genome shotgun (WGS) entry which is preliminary data.</text>
</comment>
<organism evidence="2 3">
    <name type="scientific">Candidatus Zymogenus saltonus</name>
    <dbReference type="NCBI Taxonomy" id="2844893"/>
    <lineage>
        <taxon>Bacteria</taxon>
        <taxon>Deltaproteobacteria</taxon>
        <taxon>Candidatus Zymogenia</taxon>
        <taxon>Candidatus Zymogeniales</taxon>
        <taxon>Candidatus Zymogenaceae</taxon>
        <taxon>Candidatus Zymogenus</taxon>
    </lineage>
</organism>
<proteinExistence type="predicted"/>
<dbReference type="InterPro" id="IPR036104">
    <property type="entry name" value="BFN_sf"/>
</dbReference>
<gene>
    <name evidence="2" type="ORF">JW984_11515</name>
</gene>
<dbReference type="Proteomes" id="UP000809273">
    <property type="component" value="Unassembled WGS sequence"/>
</dbReference>
<dbReference type="InterPro" id="IPR003729">
    <property type="entry name" value="Bi_nuclease_dom"/>
</dbReference>
<feature type="domain" description="BFN" evidence="1">
    <location>
        <begin position="2"/>
        <end position="133"/>
    </location>
</feature>
<dbReference type="EMBL" id="JAFGIX010000057">
    <property type="protein sequence ID" value="MBN1573814.1"/>
    <property type="molecule type" value="Genomic_DNA"/>
</dbReference>
<accession>A0A9D8PP01</accession>
<evidence type="ECO:0000259" key="1">
    <source>
        <dbReference type="PROSITE" id="PS51658"/>
    </source>
</evidence>
<dbReference type="PROSITE" id="PS51658">
    <property type="entry name" value="BFN"/>
    <property type="match status" value="1"/>
</dbReference>
<evidence type="ECO:0000313" key="2">
    <source>
        <dbReference type="EMBL" id="MBN1573814.1"/>
    </source>
</evidence>
<dbReference type="AlphaFoldDB" id="A0A9D8PP01"/>